<evidence type="ECO:0000256" key="1">
    <source>
        <dbReference type="SAM" id="Phobius"/>
    </source>
</evidence>
<evidence type="ECO:0000313" key="3">
    <source>
        <dbReference type="Proteomes" id="UP001174196"/>
    </source>
</evidence>
<dbReference type="RefSeq" id="WP_301238236.1">
    <property type="nucleotide sequence ID" value="NZ_JANRHH010000029.1"/>
</dbReference>
<keyword evidence="1" id="KW-0812">Transmembrane</keyword>
<protein>
    <submittedName>
        <fullName evidence="2">Uncharacterized protein</fullName>
    </submittedName>
</protein>
<gene>
    <name evidence="2" type="ORF">NWF35_06325</name>
</gene>
<organism evidence="2 3">
    <name type="scientific">Polycladomyces subterraneus</name>
    <dbReference type="NCBI Taxonomy" id="1016997"/>
    <lineage>
        <taxon>Bacteria</taxon>
        <taxon>Bacillati</taxon>
        <taxon>Bacillota</taxon>
        <taxon>Bacilli</taxon>
        <taxon>Bacillales</taxon>
        <taxon>Thermoactinomycetaceae</taxon>
        <taxon>Polycladomyces</taxon>
    </lineage>
</organism>
<keyword evidence="1" id="KW-1133">Transmembrane helix</keyword>
<keyword evidence="3" id="KW-1185">Reference proteome</keyword>
<evidence type="ECO:0000313" key="2">
    <source>
        <dbReference type="EMBL" id="MDN4593523.1"/>
    </source>
</evidence>
<feature type="transmembrane region" description="Helical" evidence="1">
    <location>
        <begin position="34"/>
        <end position="52"/>
    </location>
</feature>
<sequence>MNKMVEAINRGVIKGYLAYKKAFSNRKGSQTVEYVFLVAGVIAIAALLKQVATNDLAEALRKKIEEFVKNS</sequence>
<dbReference type="EMBL" id="JANRHH010000029">
    <property type="protein sequence ID" value="MDN4593523.1"/>
    <property type="molecule type" value="Genomic_DNA"/>
</dbReference>
<dbReference type="Proteomes" id="UP001174196">
    <property type="component" value="Unassembled WGS sequence"/>
</dbReference>
<keyword evidence="1" id="KW-0472">Membrane</keyword>
<accession>A0ABT8IL68</accession>
<reference evidence="2" key="1">
    <citation type="submission" date="2022-08" db="EMBL/GenBank/DDBJ databases">
        <title>Polycladomyces zharkentsis sp. nov., a novel thermophilic CMC and starch-degrading bacterium isolated from a geothermal spring in Kazakhstan.</title>
        <authorList>
            <person name="Mashzhan A."/>
            <person name="Kistaubaeva A."/>
            <person name="Javier-Lopez R."/>
            <person name="Birkeland N.-K."/>
        </authorList>
    </citation>
    <scope>NUCLEOTIDE SEQUENCE</scope>
    <source>
        <strain evidence="2">KSR 13</strain>
    </source>
</reference>
<name>A0ABT8IL68_9BACL</name>
<comment type="caution">
    <text evidence="2">The sequence shown here is derived from an EMBL/GenBank/DDBJ whole genome shotgun (WGS) entry which is preliminary data.</text>
</comment>
<proteinExistence type="predicted"/>